<dbReference type="InterPro" id="IPR027417">
    <property type="entry name" value="P-loop_NTPase"/>
</dbReference>
<keyword evidence="4" id="KW-0969">Cilium</keyword>
<name>A0A2K5ASC6_9ARCH</name>
<dbReference type="InterPro" id="IPR001482">
    <property type="entry name" value="T2SS/T4SS_dom"/>
</dbReference>
<proteinExistence type="inferred from homology"/>
<dbReference type="CDD" id="cd01130">
    <property type="entry name" value="VirB11-like_ATPase"/>
    <property type="match status" value="1"/>
</dbReference>
<gene>
    <name evidence="4" type="ORF">NCAV_1338</name>
</gene>
<dbReference type="InterPro" id="IPR050921">
    <property type="entry name" value="T4SS_GSP_E_ATPase"/>
</dbReference>
<comment type="similarity">
    <text evidence="1">Belongs to the GSP E family.</text>
</comment>
<evidence type="ECO:0000259" key="3">
    <source>
        <dbReference type="Pfam" id="PF00437"/>
    </source>
</evidence>
<evidence type="ECO:0000313" key="5">
    <source>
        <dbReference type="Proteomes" id="UP000236248"/>
    </source>
</evidence>
<dbReference type="RefSeq" id="WP_103286853.1">
    <property type="nucleotide sequence ID" value="NZ_LT981265.1"/>
</dbReference>
<keyword evidence="4" id="KW-0966">Cell projection</keyword>
<dbReference type="Proteomes" id="UP000236248">
    <property type="component" value="Chromosome NCAV"/>
</dbReference>
<evidence type="ECO:0000256" key="2">
    <source>
        <dbReference type="SAM" id="MobiDB-lite"/>
    </source>
</evidence>
<feature type="compositionally biased region" description="Basic and acidic residues" evidence="2">
    <location>
        <begin position="51"/>
        <end position="67"/>
    </location>
</feature>
<protein>
    <submittedName>
        <fullName evidence="4">Putative archaeal flagella protein FlaI</fullName>
    </submittedName>
</protein>
<evidence type="ECO:0000256" key="1">
    <source>
        <dbReference type="ARBA" id="ARBA00006611"/>
    </source>
</evidence>
<dbReference type="Pfam" id="PF00437">
    <property type="entry name" value="T2SSE"/>
    <property type="match status" value="1"/>
</dbReference>
<dbReference type="GeneID" id="41595337"/>
<sequence length="589" mass="67751">MASLFKDGNDKDKDKDKEVEIRREEDMSLEDILYGHGHDESNEEMLGEGAGYERYESDKGESKDVKGKGKGLFKKAEETITRPITSTPVKFKEIVEQYPILEPLASVTIARDDLDMPIYIINEPILTDEEVYAYSRLMSALQYELQLPYDSNVNPRDYFVEYAKKIITKYALSMGITPNLTWNKVYYYVTRDMIGFGPIDVMMNDSNIEDISIDGVNKWVYVWHKKYESVRTNLIFRTERELDDTIIRLVHIAGKHISTAYPIVDATLPGKHRLVATFRKEVSPHGSSLTIRKFREDPFTVIDLLNFKTLSPEIAAYTWLLMEHKISSIIVGATAAGKTTLLNAVISMIRPTAKIVTIEEVHEINIYHQNWVPLISRLGYGVGSEKVGEVTLFDLVKASMRMRPDFLIVGEVRGEEAYVLFQAISTGHGGLCTLHADDIESAIQRLTSKPMNVAPMQIKFLDLLFTIRNTFITDPDSKKPIRRRRVIAVHEIVDYNNYRKIFEWDPVNDTHVIACDTLKNSEKLKIISRDTGRTIDELIEDIKAREMVLRWLQKKGIRNFRQVGRVFEQYYERKGEIYARIISEIKPTV</sequence>
<feature type="domain" description="Bacterial type II secretion system protein E" evidence="3">
    <location>
        <begin position="223"/>
        <end position="459"/>
    </location>
</feature>
<dbReference type="AlphaFoldDB" id="A0A2K5ASC6"/>
<dbReference type="PANTHER" id="PTHR30486:SF6">
    <property type="entry name" value="TYPE IV PILUS RETRACTATION ATPASE PILT"/>
    <property type="match status" value="1"/>
</dbReference>
<organism evidence="4 5">
    <name type="scientific">Candidatus Nitrosocaldus cavascurensis</name>
    <dbReference type="NCBI Taxonomy" id="2058097"/>
    <lineage>
        <taxon>Archaea</taxon>
        <taxon>Nitrososphaerota</taxon>
        <taxon>Nitrososphaeria</taxon>
        <taxon>Candidatus Nitrosocaldales</taxon>
        <taxon>Candidatus Nitrosocaldaceae</taxon>
        <taxon>Candidatus Nitrosocaldus</taxon>
    </lineage>
</organism>
<dbReference type="EMBL" id="LT981265">
    <property type="protein sequence ID" value="SPC34504.1"/>
    <property type="molecule type" value="Genomic_DNA"/>
</dbReference>
<feature type="compositionally biased region" description="Basic and acidic residues" evidence="2">
    <location>
        <begin position="7"/>
        <end position="26"/>
    </location>
</feature>
<dbReference type="GO" id="GO:0016887">
    <property type="term" value="F:ATP hydrolysis activity"/>
    <property type="evidence" value="ECO:0007669"/>
    <property type="project" value="InterPro"/>
</dbReference>
<dbReference type="SUPFAM" id="SSF52540">
    <property type="entry name" value="P-loop containing nucleoside triphosphate hydrolases"/>
    <property type="match status" value="1"/>
</dbReference>
<evidence type="ECO:0000313" key="4">
    <source>
        <dbReference type="EMBL" id="SPC34504.1"/>
    </source>
</evidence>
<dbReference type="Gene3D" id="3.30.450.380">
    <property type="match status" value="1"/>
</dbReference>
<dbReference type="PANTHER" id="PTHR30486">
    <property type="entry name" value="TWITCHING MOTILITY PROTEIN PILT"/>
    <property type="match status" value="1"/>
</dbReference>
<accession>A0A2K5ASC6</accession>
<keyword evidence="5" id="KW-1185">Reference proteome</keyword>
<feature type="region of interest" description="Disordered" evidence="2">
    <location>
        <begin position="1"/>
        <end position="68"/>
    </location>
</feature>
<keyword evidence="4" id="KW-0282">Flagellum</keyword>
<dbReference type="KEGG" id="ncv:NCAV_1338"/>
<reference evidence="5" key="1">
    <citation type="submission" date="2018-01" db="EMBL/GenBank/DDBJ databases">
        <authorList>
            <person name="Kerou L M."/>
        </authorList>
    </citation>
    <scope>NUCLEOTIDE SEQUENCE [LARGE SCALE GENOMIC DNA]</scope>
    <source>
        <strain evidence="5">SCU2</strain>
    </source>
</reference>
<dbReference type="Gene3D" id="3.40.50.300">
    <property type="entry name" value="P-loop containing nucleotide triphosphate hydrolases"/>
    <property type="match status" value="1"/>
</dbReference>